<comment type="caution">
    <text evidence="3">The sequence shown here is derived from an EMBL/GenBank/DDBJ whole genome shotgun (WGS) entry which is preliminary data.</text>
</comment>
<name>A0A821NGP3_9BILA</name>
<feature type="region of interest" description="Disordered" evidence="1">
    <location>
        <begin position="349"/>
        <end position="376"/>
    </location>
</feature>
<organism evidence="3 4">
    <name type="scientific">Rotaria socialis</name>
    <dbReference type="NCBI Taxonomy" id="392032"/>
    <lineage>
        <taxon>Eukaryota</taxon>
        <taxon>Metazoa</taxon>
        <taxon>Spiralia</taxon>
        <taxon>Gnathifera</taxon>
        <taxon>Rotifera</taxon>
        <taxon>Eurotatoria</taxon>
        <taxon>Bdelloidea</taxon>
        <taxon>Philodinida</taxon>
        <taxon>Philodinidae</taxon>
        <taxon>Rotaria</taxon>
    </lineage>
</organism>
<dbReference type="Pfam" id="PF18718">
    <property type="entry name" value="CxC5"/>
    <property type="match status" value="1"/>
</dbReference>
<gene>
    <name evidence="3" type="ORF">TOA249_LOCUS22534</name>
</gene>
<evidence type="ECO:0000256" key="1">
    <source>
        <dbReference type="SAM" id="MobiDB-lite"/>
    </source>
</evidence>
<reference evidence="3" key="1">
    <citation type="submission" date="2021-02" db="EMBL/GenBank/DDBJ databases">
        <authorList>
            <person name="Nowell W R."/>
        </authorList>
    </citation>
    <scope>NUCLEOTIDE SEQUENCE</scope>
</reference>
<feature type="domain" description="CxC5 like cysteine cluster associated with KDZ" evidence="2">
    <location>
        <begin position="109"/>
        <end position="220"/>
    </location>
</feature>
<dbReference type="InterPro" id="IPR041539">
    <property type="entry name" value="CxC5"/>
</dbReference>
<accession>A0A821NGP3</accession>
<evidence type="ECO:0000313" key="4">
    <source>
        <dbReference type="Proteomes" id="UP000663838"/>
    </source>
</evidence>
<dbReference type="EMBL" id="CAJOBS010002057">
    <property type="protein sequence ID" value="CAF4787557.1"/>
    <property type="molecule type" value="Genomic_DNA"/>
</dbReference>
<dbReference type="AlphaFoldDB" id="A0A821NGP3"/>
<proteinExistence type="predicted"/>
<evidence type="ECO:0000313" key="3">
    <source>
        <dbReference type="EMBL" id="CAF4787557.1"/>
    </source>
</evidence>
<dbReference type="Proteomes" id="UP000663838">
    <property type="component" value="Unassembled WGS sequence"/>
</dbReference>
<protein>
    <recommendedName>
        <fullName evidence="2">CxC5 like cysteine cluster associated with KDZ domain-containing protein</fullName>
    </recommendedName>
</protein>
<evidence type="ECO:0000259" key="2">
    <source>
        <dbReference type="Pfam" id="PF18718"/>
    </source>
</evidence>
<sequence>MTSSFEADLKNILYPLISLEMAATLQQINVRINKHVPHRIHPIRPMLNRMFETKFSSDQIRICLENWELILPIYKDRIGGKSFEEIENEIKAYCSELYQNYAPSLLNCFIPLVHQCINPSCSKNDLGNPIPYHDVIIFCCSERLKKGTMFIKKCSKCSYKYFYNYYIRPGRQKMLTIHPDDEIFVIFSYYGYEKRLLMQNDSDILFKHTGFSSFTNAFNHLNFKFDKEETNIMNRFHLQKTWFLWRLGHFCANENFRMPVPDQQGFHTTLLDLLPFIQELFTKKWGKIDYHAFCRGSCSATIVLDGHQKATRRVCSIKNISIPSIDGTIREVKVGCSATPAYKSKKCQEHLSTDENDEGSHSNNNLVRTHRHRRARARRQQFRFNLRCKTQIEKKRQLAQAALVASSLYGEYKIIGDLCRGSNDDIIHCLDECEYFHKHQEKLNDILTTSILSLEDNNLVMLKSFKSLFDNANTTRSLIHILLKMSLREQKAFTGWAKFSLKTEMRRHYEQMINAFSRVANHDLKLEMFYPEQRTFIHGFLWNRVRSNLPVNFSAPLTQFVSNLLVQQILSFAQTDVDDTPIKNETIDLDSILPRIVGHIRIENFFGIPTNISNRKIDLYNITRLPLFTDETKAVYTANLPTLLSLSQDGSSSEWSDYKERKCTVDEKSNYMFCAVPVPVFSSIQNPCLRSIVLNDSTKDCLKEIVDMPSPQVVKFANNIHAVSVYAPLQCFEKGDKENKNIFSNVTKVAIIKTCCNSFVSCGVLDFSSFGSVCGKTENYLFSFSRTHNQLNDSPLDINIIAPPFTEKDHGNTHSYRTKTNRKQLYPFLSSVGVTESSPNQRSKLVKTVQQKSNPLPRRIYDYMQNLTDSESHQLSITSGEFFEEDFKSED</sequence>